<dbReference type="EMBL" id="JAWQEG010001505">
    <property type="protein sequence ID" value="KAK3879024.1"/>
    <property type="molecule type" value="Genomic_DNA"/>
</dbReference>
<accession>A0AAE1KNU8</accession>
<feature type="region of interest" description="Disordered" evidence="6">
    <location>
        <begin position="267"/>
        <end position="292"/>
    </location>
</feature>
<dbReference type="SMART" id="SM00343">
    <property type="entry name" value="ZnF_C2HC"/>
    <property type="match status" value="4"/>
</dbReference>
<evidence type="ECO:0000256" key="1">
    <source>
        <dbReference type="ARBA" id="ARBA00022723"/>
    </source>
</evidence>
<feature type="compositionally biased region" description="Basic and acidic residues" evidence="6">
    <location>
        <begin position="381"/>
        <end position="390"/>
    </location>
</feature>
<feature type="region of interest" description="Disordered" evidence="6">
    <location>
        <begin position="196"/>
        <end position="249"/>
    </location>
</feature>
<name>A0AAE1KNU8_PETCI</name>
<evidence type="ECO:0000256" key="6">
    <source>
        <dbReference type="SAM" id="MobiDB-lite"/>
    </source>
</evidence>
<comment type="caution">
    <text evidence="8">The sequence shown here is derived from an EMBL/GenBank/DDBJ whole genome shotgun (WGS) entry which is preliminary data.</text>
</comment>
<feature type="domain" description="CCHC-type" evidence="7">
    <location>
        <begin position="710"/>
        <end position="725"/>
    </location>
</feature>
<feature type="region of interest" description="Disordered" evidence="6">
    <location>
        <begin position="364"/>
        <end position="390"/>
    </location>
</feature>
<dbReference type="SUPFAM" id="SSF57756">
    <property type="entry name" value="Retrovirus zinc finger-like domains"/>
    <property type="match status" value="2"/>
</dbReference>
<reference evidence="8" key="1">
    <citation type="submission" date="2023-10" db="EMBL/GenBank/DDBJ databases">
        <title>Genome assemblies of two species of porcelain crab, Petrolisthes cinctipes and Petrolisthes manimaculis (Anomura: Porcellanidae).</title>
        <authorList>
            <person name="Angst P."/>
        </authorList>
    </citation>
    <scope>NUCLEOTIDE SEQUENCE</scope>
    <source>
        <strain evidence="8">PB745_01</strain>
        <tissue evidence="8">Gill</tissue>
    </source>
</reference>
<keyword evidence="2" id="KW-0677">Repeat</keyword>
<dbReference type="PANTHER" id="PTHR46242:SF1">
    <property type="entry name" value="ZINC FINGER CCHC DOMAIN-CONTAINING PROTEIN 9"/>
    <property type="match status" value="1"/>
</dbReference>
<feature type="compositionally biased region" description="Basic and acidic residues" evidence="6">
    <location>
        <begin position="37"/>
        <end position="51"/>
    </location>
</feature>
<keyword evidence="4" id="KW-0862">Zinc</keyword>
<feature type="compositionally biased region" description="Basic residues" evidence="6">
    <location>
        <begin position="84"/>
        <end position="93"/>
    </location>
</feature>
<dbReference type="AlphaFoldDB" id="A0AAE1KNU8"/>
<protein>
    <recommendedName>
        <fullName evidence="7">CCHC-type domain-containing protein</fullName>
    </recommendedName>
</protein>
<feature type="domain" description="CCHC-type" evidence="7">
    <location>
        <begin position="635"/>
        <end position="650"/>
    </location>
</feature>
<keyword evidence="9" id="KW-1185">Reference proteome</keyword>
<dbReference type="InterPro" id="IPR001878">
    <property type="entry name" value="Znf_CCHC"/>
</dbReference>
<organism evidence="8 9">
    <name type="scientific">Petrolisthes cinctipes</name>
    <name type="common">Flat porcelain crab</name>
    <dbReference type="NCBI Taxonomy" id="88211"/>
    <lineage>
        <taxon>Eukaryota</taxon>
        <taxon>Metazoa</taxon>
        <taxon>Ecdysozoa</taxon>
        <taxon>Arthropoda</taxon>
        <taxon>Crustacea</taxon>
        <taxon>Multicrustacea</taxon>
        <taxon>Malacostraca</taxon>
        <taxon>Eumalacostraca</taxon>
        <taxon>Eucarida</taxon>
        <taxon>Decapoda</taxon>
        <taxon>Pleocyemata</taxon>
        <taxon>Anomura</taxon>
        <taxon>Galatheoidea</taxon>
        <taxon>Porcellanidae</taxon>
        <taxon>Petrolisthes</taxon>
    </lineage>
</organism>
<evidence type="ECO:0000256" key="5">
    <source>
        <dbReference type="PROSITE-ProRule" id="PRU00047"/>
    </source>
</evidence>
<keyword evidence="1" id="KW-0479">Metal-binding</keyword>
<feature type="region of interest" description="Disordered" evidence="6">
    <location>
        <begin position="312"/>
        <end position="336"/>
    </location>
</feature>
<evidence type="ECO:0000256" key="4">
    <source>
        <dbReference type="ARBA" id="ARBA00022833"/>
    </source>
</evidence>
<proteinExistence type="predicted"/>
<evidence type="ECO:0000259" key="7">
    <source>
        <dbReference type="PROSITE" id="PS50158"/>
    </source>
</evidence>
<feature type="region of interest" description="Disordered" evidence="6">
    <location>
        <begin position="1"/>
        <end position="95"/>
    </location>
</feature>
<dbReference type="InterPro" id="IPR036875">
    <property type="entry name" value="Znf_CCHC_sf"/>
</dbReference>
<evidence type="ECO:0000256" key="3">
    <source>
        <dbReference type="ARBA" id="ARBA00022771"/>
    </source>
</evidence>
<dbReference type="GO" id="GO:0003676">
    <property type="term" value="F:nucleic acid binding"/>
    <property type="evidence" value="ECO:0007669"/>
    <property type="project" value="InterPro"/>
</dbReference>
<dbReference type="Gene3D" id="4.10.60.10">
    <property type="entry name" value="Zinc finger, CCHC-type"/>
    <property type="match status" value="2"/>
</dbReference>
<dbReference type="PROSITE" id="PS50158">
    <property type="entry name" value="ZF_CCHC"/>
    <property type="match status" value="3"/>
</dbReference>
<dbReference type="Pfam" id="PF00098">
    <property type="entry name" value="zf-CCHC"/>
    <property type="match status" value="3"/>
</dbReference>
<keyword evidence="3 5" id="KW-0863">Zinc-finger</keyword>
<dbReference type="Proteomes" id="UP001286313">
    <property type="component" value="Unassembled WGS sequence"/>
</dbReference>
<dbReference type="InterPro" id="IPR042246">
    <property type="entry name" value="ZCCHC9"/>
</dbReference>
<evidence type="ECO:0000256" key="2">
    <source>
        <dbReference type="ARBA" id="ARBA00022737"/>
    </source>
</evidence>
<evidence type="ECO:0000313" key="8">
    <source>
        <dbReference type="EMBL" id="KAK3879024.1"/>
    </source>
</evidence>
<feature type="compositionally biased region" description="Polar residues" evidence="6">
    <location>
        <begin position="1"/>
        <end position="14"/>
    </location>
</feature>
<gene>
    <name evidence="8" type="ORF">Pcinc_016380</name>
</gene>
<dbReference type="FunFam" id="4.10.60.10:FF:000091">
    <property type="entry name" value="Zinc finger CCHC-type-containing 9"/>
    <property type="match status" value="1"/>
</dbReference>
<dbReference type="GO" id="GO:0005730">
    <property type="term" value="C:nucleolus"/>
    <property type="evidence" value="ECO:0007669"/>
    <property type="project" value="TreeGrafter"/>
</dbReference>
<feature type="domain" description="CCHC-type" evidence="7">
    <location>
        <begin position="683"/>
        <end position="698"/>
    </location>
</feature>
<evidence type="ECO:0000313" key="9">
    <source>
        <dbReference type="Proteomes" id="UP001286313"/>
    </source>
</evidence>
<dbReference type="GO" id="GO:0008270">
    <property type="term" value="F:zinc ion binding"/>
    <property type="evidence" value="ECO:0007669"/>
    <property type="project" value="UniProtKB-KW"/>
</dbReference>
<feature type="compositionally biased region" description="Polar residues" evidence="6">
    <location>
        <begin position="279"/>
        <end position="292"/>
    </location>
</feature>
<sequence>MVAQMPHTTTTKDTSVLRDSEGGQGNDRNSKKRRKKDGTCTEGKKKTKVEVNEMVESVEGNVREDDDEMNQSEPSAEVTETDKKKKKKKKKNKEKVNCPPKVEFVVNNEGQRVKVFKDGKERTWFDLPYEENERMTRYANMWVKRERVAKLDQLKESLKEQNLGQKETMRAMMKAKRKAHQELRIELIYEQKKLVKEQQGKAGNEDDNNQSQSTPRGGKTQKKKQGSGKTTPKIRPSLDAQSSGQNNRNRDLYHCTEANQRNVHTIFRDSDSDSESIPEVTSTENVELSTSRETNEKVMICKSTDAEQTNVHAVFSDSDSDNESSTEVSSTKNAEVSTRIETNEKTMIYKNTEANQRTVHTICRDSDSESELDTGVTSTEIPEHSTSKETNVKPMICKSTETNQGNVHTVFRDSDSEGEINTGVTSTINAEFSTGKETNEKLMIHSNDQQKLKSQTEAKTSYRTYNESFTRDKKKWPPVSFEENEVMTQYDGFWVKWYAVEILDRIKKEKMNAILSARGDGLMEQEMTTDELLVLRRAMKKEKRREHNILINYLRKQRRGVWRHENNEEERMTDGNDEIVKFDGSLLKMETVNRLKKLREKMMCAGVSEEEVNNVIKRERRKEERALKNERNRVCLQCRQPGHLVSECPQGGKELICYLCGSTEHKSRECNAKSKDNFVHATCFECGESGHIVRQCPNNPRGLYPNGGACRECGSVEHLARDCPDKMKVNEEETFKAERLDRTKVDALDCEPLSQPDISPGKKNSKVIKF</sequence>
<dbReference type="PANTHER" id="PTHR46242">
    <property type="entry name" value="ZINC FINGER CCHC DOMAIN-CONTAINING PROTEIN 9 ZCCHC9"/>
    <property type="match status" value="1"/>
</dbReference>